<name>D3AXS5_HETP5</name>
<dbReference type="InParanoid" id="D3AXS5"/>
<dbReference type="OMA" id="PPKRFSQ"/>
<protein>
    <submittedName>
        <fullName evidence="2">Uncharacterized protein</fullName>
    </submittedName>
</protein>
<sequence length="98" mass="10513">MSTDTTKKTERKKPAARKTPVAIVLPSATRTRTITPPKRLGYPEESETATVKRAVVKPKATKKATTTKAKATVTKAKASTTKAKKSATKSTKKTKASK</sequence>
<feature type="region of interest" description="Disordered" evidence="1">
    <location>
        <begin position="73"/>
        <end position="98"/>
    </location>
</feature>
<dbReference type="RefSeq" id="XP_020437858.1">
    <property type="nucleotide sequence ID" value="XM_020572000.1"/>
</dbReference>
<feature type="compositionally biased region" description="Basic residues" evidence="1">
    <location>
        <begin position="82"/>
        <end position="98"/>
    </location>
</feature>
<proteinExistence type="predicted"/>
<dbReference type="AlphaFoldDB" id="D3AXS5"/>
<keyword evidence="3" id="KW-1185">Reference proteome</keyword>
<gene>
    <name evidence="2" type="ORF">PPL_00982</name>
</gene>
<comment type="caution">
    <text evidence="2">The sequence shown here is derived from an EMBL/GenBank/DDBJ whole genome shotgun (WGS) entry which is preliminary data.</text>
</comment>
<dbReference type="EMBL" id="ADBJ01000004">
    <property type="protein sequence ID" value="EFA85752.1"/>
    <property type="molecule type" value="Genomic_DNA"/>
</dbReference>
<evidence type="ECO:0000313" key="2">
    <source>
        <dbReference type="EMBL" id="EFA85752.1"/>
    </source>
</evidence>
<reference evidence="2 3" key="1">
    <citation type="journal article" date="2011" name="Genome Res.">
        <title>Phylogeny-wide analysis of social amoeba genomes highlights ancient origins for complex intercellular communication.</title>
        <authorList>
            <person name="Heidel A.J."/>
            <person name="Lawal H.M."/>
            <person name="Felder M."/>
            <person name="Schilde C."/>
            <person name="Helps N.R."/>
            <person name="Tunggal B."/>
            <person name="Rivero F."/>
            <person name="John U."/>
            <person name="Schleicher M."/>
            <person name="Eichinger L."/>
            <person name="Platzer M."/>
            <person name="Noegel A.A."/>
            <person name="Schaap P."/>
            <person name="Gloeckner G."/>
        </authorList>
    </citation>
    <scope>NUCLEOTIDE SEQUENCE [LARGE SCALE GENOMIC DNA]</scope>
    <source>
        <strain evidence="3">ATCC 26659 / Pp 5 / PN500</strain>
    </source>
</reference>
<evidence type="ECO:0000313" key="3">
    <source>
        <dbReference type="Proteomes" id="UP000001396"/>
    </source>
</evidence>
<evidence type="ECO:0000256" key="1">
    <source>
        <dbReference type="SAM" id="MobiDB-lite"/>
    </source>
</evidence>
<dbReference type="GeneID" id="31356512"/>
<dbReference type="Proteomes" id="UP000001396">
    <property type="component" value="Unassembled WGS sequence"/>
</dbReference>
<organism evidence="2 3">
    <name type="scientific">Heterostelium pallidum (strain ATCC 26659 / Pp 5 / PN500)</name>
    <name type="common">Cellular slime mold</name>
    <name type="synonym">Polysphondylium pallidum</name>
    <dbReference type="NCBI Taxonomy" id="670386"/>
    <lineage>
        <taxon>Eukaryota</taxon>
        <taxon>Amoebozoa</taxon>
        <taxon>Evosea</taxon>
        <taxon>Eumycetozoa</taxon>
        <taxon>Dictyostelia</taxon>
        <taxon>Acytosteliales</taxon>
        <taxon>Acytosteliaceae</taxon>
        <taxon>Heterostelium</taxon>
    </lineage>
</organism>
<accession>D3AXS5</accession>